<dbReference type="InterPro" id="IPR051355">
    <property type="entry name" value="Notch/Slit_guidance"/>
</dbReference>
<dbReference type="SUPFAM" id="SSF57184">
    <property type="entry name" value="Growth factor receptor domain"/>
    <property type="match status" value="4"/>
</dbReference>
<dbReference type="GO" id="GO:0007160">
    <property type="term" value="P:cell-matrix adhesion"/>
    <property type="evidence" value="ECO:0007669"/>
    <property type="project" value="InterPro"/>
</dbReference>
<feature type="compositionally biased region" description="Low complexity" evidence="15">
    <location>
        <begin position="446"/>
        <end position="460"/>
    </location>
</feature>
<feature type="domain" description="AMOP" evidence="18">
    <location>
        <begin position="1294"/>
        <end position="1449"/>
    </location>
</feature>
<feature type="domain" description="EGF-like" evidence="17">
    <location>
        <begin position="1991"/>
        <end position="2030"/>
    </location>
</feature>
<evidence type="ECO:0000256" key="2">
    <source>
        <dbReference type="ARBA" id="ARBA00004613"/>
    </source>
</evidence>
<dbReference type="InterPro" id="IPR001846">
    <property type="entry name" value="VWF_type-D"/>
</dbReference>
<evidence type="ECO:0000256" key="8">
    <source>
        <dbReference type="ARBA" id="ARBA00022737"/>
    </source>
</evidence>
<dbReference type="PROSITE" id="PS51220">
    <property type="entry name" value="NIDO"/>
    <property type="match status" value="1"/>
</dbReference>
<dbReference type="GeneID" id="115478588"/>
<evidence type="ECO:0000259" key="19">
    <source>
        <dbReference type="PROSITE" id="PS51220"/>
    </source>
</evidence>
<dbReference type="Pfam" id="PF07645">
    <property type="entry name" value="EGF_CA"/>
    <property type="match status" value="11"/>
</dbReference>
<feature type="disulfide bond" evidence="14">
    <location>
        <begin position="839"/>
        <end position="848"/>
    </location>
</feature>
<feature type="domain" description="EGF-like" evidence="17">
    <location>
        <begin position="2355"/>
        <end position="2396"/>
    </location>
</feature>
<evidence type="ECO:0000256" key="13">
    <source>
        <dbReference type="ARBA" id="ARBA00023180"/>
    </source>
</evidence>
<dbReference type="SMART" id="SM00181">
    <property type="entry name" value="EGF"/>
    <property type="match status" value="24"/>
</dbReference>
<feature type="compositionally biased region" description="Low complexity" evidence="15">
    <location>
        <begin position="311"/>
        <end position="320"/>
    </location>
</feature>
<dbReference type="FunFam" id="2.10.25.10:FF:000391">
    <property type="entry name" value="Weary, isoform C"/>
    <property type="match status" value="1"/>
</dbReference>
<dbReference type="InterPro" id="IPR018097">
    <property type="entry name" value="EGF_Ca-bd_CS"/>
</dbReference>
<organism evidence="21 22">
    <name type="scientific">Microcaecilia unicolor</name>
    <dbReference type="NCBI Taxonomy" id="1415580"/>
    <lineage>
        <taxon>Eukaryota</taxon>
        <taxon>Metazoa</taxon>
        <taxon>Chordata</taxon>
        <taxon>Craniata</taxon>
        <taxon>Vertebrata</taxon>
        <taxon>Euteleostomi</taxon>
        <taxon>Amphibia</taxon>
        <taxon>Gymnophiona</taxon>
        <taxon>Siphonopidae</taxon>
        <taxon>Microcaecilia</taxon>
    </lineage>
</organism>
<dbReference type="InterPro" id="IPR049883">
    <property type="entry name" value="NOTCH1_EGF-like"/>
</dbReference>
<dbReference type="PROSITE" id="PS01186">
    <property type="entry name" value="EGF_2"/>
    <property type="match status" value="16"/>
</dbReference>
<evidence type="ECO:0000259" key="17">
    <source>
        <dbReference type="PROSITE" id="PS50026"/>
    </source>
</evidence>
<accession>A0A6P7Z925</accession>
<feature type="compositionally biased region" description="Low complexity" evidence="15">
    <location>
        <begin position="140"/>
        <end position="154"/>
    </location>
</feature>
<evidence type="ECO:0000256" key="10">
    <source>
        <dbReference type="ARBA" id="ARBA00022989"/>
    </source>
</evidence>
<dbReference type="InterPro" id="IPR005533">
    <property type="entry name" value="AMOP_dom"/>
</dbReference>
<dbReference type="GO" id="GO:0007411">
    <property type="term" value="P:axon guidance"/>
    <property type="evidence" value="ECO:0007669"/>
    <property type="project" value="TreeGrafter"/>
</dbReference>
<dbReference type="FunFam" id="2.10.25.10:FF:000240">
    <property type="entry name" value="Vitamin K-dependent protein S"/>
    <property type="match status" value="1"/>
</dbReference>
<dbReference type="PROSITE" id="PS00010">
    <property type="entry name" value="ASX_HYDROXYL"/>
    <property type="match status" value="16"/>
</dbReference>
<keyword evidence="12 14" id="KW-1015">Disulfide bond</keyword>
<feature type="domain" description="EGF-like" evidence="17">
    <location>
        <begin position="851"/>
        <end position="888"/>
    </location>
</feature>
<dbReference type="PROSITE" id="PS51233">
    <property type="entry name" value="VWFD"/>
    <property type="match status" value="1"/>
</dbReference>
<feature type="region of interest" description="Disordered" evidence="15">
    <location>
        <begin position="393"/>
        <end position="508"/>
    </location>
</feature>
<dbReference type="InterPro" id="IPR024731">
    <property type="entry name" value="NELL2-like_EGF"/>
</dbReference>
<evidence type="ECO:0000313" key="21">
    <source>
        <dbReference type="Proteomes" id="UP000515156"/>
    </source>
</evidence>
<evidence type="ECO:0000256" key="7">
    <source>
        <dbReference type="ARBA" id="ARBA00022729"/>
    </source>
</evidence>
<dbReference type="SMART" id="SM00179">
    <property type="entry name" value="EGF_CA"/>
    <property type="match status" value="19"/>
</dbReference>
<keyword evidence="13" id="KW-0325">Glycoprotein</keyword>
<dbReference type="GO" id="GO:0005509">
    <property type="term" value="F:calcium ion binding"/>
    <property type="evidence" value="ECO:0007669"/>
    <property type="project" value="InterPro"/>
</dbReference>
<keyword evidence="3" id="KW-1003">Cell membrane</keyword>
<feature type="compositionally biased region" description="Polar residues" evidence="15">
    <location>
        <begin position="416"/>
        <end position="445"/>
    </location>
</feature>
<dbReference type="SMART" id="SM00216">
    <property type="entry name" value="VWD"/>
    <property type="match status" value="1"/>
</dbReference>
<feature type="domain" description="EGF-like" evidence="17">
    <location>
        <begin position="965"/>
        <end position="1001"/>
    </location>
</feature>
<dbReference type="Pfam" id="PF12662">
    <property type="entry name" value="cEGF"/>
    <property type="match status" value="1"/>
</dbReference>
<keyword evidence="21" id="KW-1185">Reference proteome</keyword>
<feature type="compositionally biased region" description="Polar residues" evidence="15">
    <location>
        <begin position="42"/>
        <end position="82"/>
    </location>
</feature>
<feature type="disulfide bond" evidence="14">
    <location>
        <begin position="953"/>
        <end position="962"/>
    </location>
</feature>
<feature type="disulfide bond" evidence="14">
    <location>
        <begin position="2442"/>
        <end position="2451"/>
    </location>
</feature>
<feature type="disulfide bond" evidence="14">
    <location>
        <begin position="818"/>
        <end position="828"/>
    </location>
</feature>
<dbReference type="GO" id="GO:0005576">
    <property type="term" value="C:extracellular region"/>
    <property type="evidence" value="ECO:0007669"/>
    <property type="project" value="UniProtKB-SubCell"/>
</dbReference>
<dbReference type="PROSITE" id="PS50856">
    <property type="entry name" value="AMOP"/>
    <property type="match status" value="1"/>
</dbReference>
<dbReference type="Pfam" id="PF23263">
    <property type="entry name" value="C8-3_MUC4"/>
    <property type="match status" value="1"/>
</dbReference>
<keyword evidence="9" id="KW-0106">Calcium</keyword>
<feature type="domain" description="EGF-like" evidence="17">
    <location>
        <begin position="2315"/>
        <end position="2354"/>
    </location>
</feature>
<dbReference type="PANTHER" id="PTHR45836">
    <property type="entry name" value="SLIT HOMOLOG"/>
    <property type="match status" value="1"/>
</dbReference>
<dbReference type="KEGG" id="muo:115478588"/>
<feature type="disulfide bond" evidence="14">
    <location>
        <begin position="915"/>
        <end position="924"/>
    </location>
</feature>
<evidence type="ECO:0000256" key="9">
    <source>
        <dbReference type="ARBA" id="ARBA00022837"/>
    </source>
</evidence>
<dbReference type="CDD" id="cd00054">
    <property type="entry name" value="EGF_CA"/>
    <property type="match status" value="16"/>
</dbReference>
<feature type="compositionally biased region" description="Low complexity" evidence="15">
    <location>
        <begin position="18"/>
        <end position="41"/>
    </location>
</feature>
<keyword evidence="8" id="KW-0677">Repeat</keyword>
<dbReference type="Pfam" id="PF00008">
    <property type="entry name" value="EGF"/>
    <property type="match status" value="2"/>
</dbReference>
<reference evidence="22" key="1">
    <citation type="submission" date="2025-08" db="UniProtKB">
        <authorList>
            <consortium name="RefSeq"/>
        </authorList>
    </citation>
    <scope>IDENTIFICATION</scope>
</reference>
<evidence type="ECO:0000256" key="14">
    <source>
        <dbReference type="PROSITE-ProRule" id="PRU00076"/>
    </source>
</evidence>
<evidence type="ECO:0000256" key="15">
    <source>
        <dbReference type="SAM" id="MobiDB-lite"/>
    </source>
</evidence>
<evidence type="ECO:0000256" key="4">
    <source>
        <dbReference type="ARBA" id="ARBA00022525"/>
    </source>
</evidence>
<dbReference type="InterPro" id="IPR000152">
    <property type="entry name" value="EGF-type_Asp/Asn_hydroxyl_site"/>
</dbReference>
<dbReference type="SUPFAM" id="SSF57196">
    <property type="entry name" value="EGF/Laminin"/>
    <property type="match status" value="6"/>
</dbReference>
<feature type="domain" description="EGF-like" evidence="17">
    <location>
        <begin position="2192"/>
        <end position="2230"/>
    </location>
</feature>
<dbReference type="PROSITE" id="PS01187">
    <property type="entry name" value="EGF_CA"/>
    <property type="match status" value="5"/>
</dbReference>
<evidence type="ECO:0000259" key="18">
    <source>
        <dbReference type="PROSITE" id="PS50856"/>
    </source>
</evidence>
<name>A0A6P7Z925_9AMPH</name>
<feature type="region of interest" description="Disordered" evidence="15">
    <location>
        <begin position="1"/>
        <end position="228"/>
    </location>
</feature>
<feature type="disulfide bond" evidence="14">
    <location>
        <begin position="991"/>
        <end position="1000"/>
    </location>
</feature>
<dbReference type="InterPro" id="IPR003886">
    <property type="entry name" value="NIDO_dom"/>
</dbReference>
<keyword evidence="5 14" id="KW-0245">EGF-like domain</keyword>
<dbReference type="FunFam" id="2.10.25.10:FF:000038">
    <property type="entry name" value="Fibrillin 2"/>
    <property type="match status" value="6"/>
</dbReference>
<gene>
    <name evidence="22" type="primary">LOC115478588</name>
</gene>
<dbReference type="Gene3D" id="2.10.25.10">
    <property type="entry name" value="Laminin"/>
    <property type="match status" value="19"/>
</dbReference>
<feature type="compositionally biased region" description="Low complexity" evidence="15">
    <location>
        <begin position="395"/>
        <end position="415"/>
    </location>
</feature>
<dbReference type="InterPro" id="IPR001881">
    <property type="entry name" value="EGF-like_Ca-bd_dom"/>
</dbReference>
<feature type="compositionally biased region" description="Low complexity" evidence="15">
    <location>
        <begin position="112"/>
        <end position="131"/>
    </location>
</feature>
<dbReference type="FunFam" id="2.10.25.10:FF:000321">
    <property type="entry name" value="Protein delta homolog 1"/>
    <property type="match status" value="1"/>
</dbReference>
<feature type="compositionally biased region" description="Low complexity" evidence="15">
    <location>
        <begin position="616"/>
        <end position="659"/>
    </location>
</feature>
<dbReference type="Pfam" id="PF06119">
    <property type="entry name" value="NIDO"/>
    <property type="match status" value="1"/>
</dbReference>
<feature type="domain" description="EGF-like" evidence="17">
    <location>
        <begin position="1003"/>
        <end position="1041"/>
    </location>
</feature>
<feature type="domain" description="EGF-like" evidence="17">
    <location>
        <begin position="2415"/>
        <end position="2452"/>
    </location>
</feature>
<feature type="region of interest" description="Disordered" evidence="15">
    <location>
        <begin position="255"/>
        <end position="320"/>
    </location>
</feature>
<evidence type="ECO:0000256" key="16">
    <source>
        <dbReference type="SAM" id="Phobius"/>
    </source>
</evidence>
<protein>
    <submittedName>
        <fullName evidence="22">Uncharacterized protein LOC115478588 isoform X1</fullName>
    </submittedName>
</protein>
<feature type="domain" description="EGF-like" evidence="17">
    <location>
        <begin position="2111"/>
        <end position="2150"/>
    </location>
</feature>
<feature type="disulfide bond" evidence="14">
    <location>
        <begin position="894"/>
        <end position="904"/>
    </location>
</feature>
<feature type="domain" description="EGF-like" evidence="17">
    <location>
        <begin position="890"/>
        <end position="925"/>
    </location>
</feature>
<dbReference type="FunFam" id="2.10.25.10:FF:000279">
    <property type="entry name" value="Neurogenic locus notch 1"/>
    <property type="match status" value="1"/>
</dbReference>
<evidence type="ECO:0000259" key="20">
    <source>
        <dbReference type="PROSITE" id="PS51233"/>
    </source>
</evidence>
<dbReference type="GO" id="GO:0007219">
    <property type="term" value="P:Notch signaling pathway"/>
    <property type="evidence" value="ECO:0007669"/>
    <property type="project" value="TreeGrafter"/>
</dbReference>
<keyword evidence="4" id="KW-0964">Secreted</keyword>
<dbReference type="Pfam" id="PF12947">
    <property type="entry name" value="EGF_3"/>
    <property type="match status" value="2"/>
</dbReference>
<dbReference type="PANTHER" id="PTHR45836:SF13">
    <property type="entry name" value="PROTEIN CRUMBS"/>
    <property type="match status" value="1"/>
</dbReference>
<dbReference type="Pfam" id="PF00094">
    <property type="entry name" value="VWD"/>
    <property type="match status" value="1"/>
</dbReference>
<feature type="domain" description="EGF-like" evidence="17">
    <location>
        <begin position="814"/>
        <end position="849"/>
    </location>
</feature>
<feature type="compositionally biased region" description="Low complexity" evidence="15">
    <location>
        <begin position="255"/>
        <end position="301"/>
    </location>
</feature>
<proteinExistence type="predicted"/>
<comment type="subcellular location">
    <subcellularLocation>
        <location evidence="1">Cell membrane</location>
        <topology evidence="1">Single-pass type I membrane protein</topology>
    </subcellularLocation>
    <subcellularLocation>
        <location evidence="2">Secreted</location>
    </subcellularLocation>
</comment>
<feature type="compositionally biased region" description="Polar residues" evidence="15">
    <location>
        <begin position="155"/>
        <end position="170"/>
    </location>
</feature>
<dbReference type="Pfam" id="PF12661">
    <property type="entry name" value="hEGF"/>
    <property type="match status" value="1"/>
</dbReference>
<dbReference type="PROSITE" id="PS50026">
    <property type="entry name" value="EGF_3"/>
    <property type="match status" value="18"/>
</dbReference>
<evidence type="ECO:0000256" key="6">
    <source>
        <dbReference type="ARBA" id="ARBA00022692"/>
    </source>
</evidence>
<feature type="transmembrane region" description="Helical" evidence="16">
    <location>
        <begin position="2647"/>
        <end position="2671"/>
    </location>
</feature>
<feature type="disulfide bond" evidence="14">
    <location>
        <begin position="2020"/>
        <end position="2029"/>
    </location>
</feature>
<keyword evidence="7" id="KW-0732">Signal</keyword>
<feature type="disulfide bond" evidence="14">
    <location>
        <begin position="878"/>
        <end position="887"/>
    </location>
</feature>
<dbReference type="GO" id="GO:0005886">
    <property type="term" value="C:plasma membrane"/>
    <property type="evidence" value="ECO:0007669"/>
    <property type="project" value="UniProtKB-SubCell"/>
</dbReference>
<sequence length="2752" mass="296503">MKAVESTMPATEGMSTIVETSSGTPSSTSVSESKTTVPESTIPGTEGSSTPIETSSGSPARTAVTESKTAVQESTISGTEGMSTVVESSSGTPTSTSVSERKTTVLENTIPGTEEMSTPEETSSGTPASTAVTESKTALPESTISGTEGSSTPIETSSGTPASTAVTESKTAVPESTISGTEGSISTAEPRTDTLGSTTVSEKSTVATNYTYPRTAERSTATQASTISPGNITVTESFMTAVESTMPGTEGMSTVVETSSGTPTSTSVSESKTTVLESTIPGTEEMSTPEETSSGTPASTAVTESKTTVLESTISGTEGSITTAEPRTVTLGSTTESEKSTVATNYTIPRTEESSTATQASTISPGNITVIESFMTAVESTMPATEGMSTVVEISSGTPSSTSVSESKTTVPESTIPGTEGSSTPIETSSGTPASTVVTESQTAVPESTISGTEGSSTPIETSSATPASTGVTESKTAVPESTNSGTESSISTAEHRTDTLGSTTVSEKSTVATNYTIPMSESSTVTQPSAINPGSITLTESFMTGIGSTVPGTEWSSTTAETRSDTLGGTTVSKRNTVVTNYLIPRTSESSKATQASTINPGNITVTKGFMTGVGSPIPGTEGSSTTGEISSGKRGSTTVAERSTRTTETSTIGTRVGSTSRDRNASAGISSSTVSSTTVSTLRHYGTSLSTTVIRTFSATPAGKTASTSSHDAQEGSTTMTKTYQPSIAGPVLCTLSCPNGFCVIDPVSTLPRCQCDSGYASDSTGQTCRDVDECQLNQNACEHTCRNTLGSYDCACVVGYELNKDKRSCSLIDFCRSSPCIYGRCASSLNSFVCTCDPGWEGKQCDQDVNECSRSNPCSRHGSCVNTPGSYICNCSAGWQGPTCSQDINECQWKPCVNGSCTNTPGSYSCICSPGWTGVNCDSDIDECLSNRCRNGATCMNFINNFSCLCSRGYTGAYCEIDINDCASFPCRNGGVCSDRVNDFFCYCPINWQGKTCATDVDECSAGLGRCNEKATCSNTLGSYTCSCNQGYKGDGFTCRENRLFDYKGDIRATRRLWDFTSPLIDIPIGFPFDTEFYYNLYFTDNGVVVFQRYSYDPMYTFSYPTGFQASMPPMIAAFWADADLSAGYGEMYYRVYDFQASPNSNPDFRSSLESAINTYFTSLEFKALWAIKITWEKVPPYPAYYFSSAQTNTYQVLLATDGIYSFCLILFDDGGMNWNYYTLPSSYRPKMGYFSGVSRNPYVKDFPEFNDPQTGPKASIPQIYRPDQYRGNNTGQKGRWAYRLERNKKTTANPRQQCLIWYYSQPDPYPWWAFSAPPCPCTHRQARFDSSFTAGDLISHYGFEQKTDKYISVQSASPSWNGAGTRCYYSWNGALVYGEKERYLPVPWRYATLWSNRWNPWAYNQFWSNIIPLQEEYRVNEVDPYNSCCRDSGSSSLCGLYHTRRPFDFCWGYIPPRIGMFFGDPHINTLDEVTYTFNGLGEFILLNVKDENNLVIFKLQGRTARAGNGTSYATNFVGLAAAVDNGTQLFQVEWQIVGENSSAVQINGTAFDVTDNATYIGKVMLQKTENNEIQASFDGGISLTVSARTGALNFVVSLSSSYQNRTEGLMGIYNDDKRDDLMAANGTPLEFDGEKLPNDTQIFDMGMTWKTTPNNSIFQYNASAGESWYTYNNNSFVPKFYDELLRTTDSAMVGKANESCRGNEECVFDILSTGDFAVGEATLQSSDSFKVQISSMENFPPNITGPSVISTRLNEPITVQYVATDPNNDTIVFSLDTNSNDIRIIGNGTLTWHPTSSSPLHAIVRANDSKVTQELFLSLILCNCSNNATCLFNRTTGNNTDFVVAGCDCTAAWSGQYCSDDFDACVENNCYDNSTCQDNPAPKEGFTCGSCPEGLTGNGIKCSGIDECYENKSTCQQICINTLQGYNCSCETGFRVSALSSSLCDDIDECAGSSPCIENTKCINNPGSYVCECKTGYTGNPSVFCADINECANPNSTVCPDTSLCINTDGSYQCDCFPGYREPNCTDINECQADVPLCLLNSSCLNTIGSFICRCDSGFEGEKCTDIDECARDLDDCSAAADCTNTNGSFFCTCRRGYTGNGTHCEDIDECLNRSSCSAEENCQNTDGGFLCSCKGGYLYLNGSCQDINECLSSPCTGNGTCKNVPGSYACDCNPGYELDGMKQKCLDVDECAFNLHNCTQRCSNTPGGFQCSCFEGFDNINLTCQAQFPCNSSVCNGLGECYMENGIIACACHSGYHQNSQNKTLCENINECDLSPCDTAVGICVDTPGSYSCSCESGYRLNRNNRTCENINECAEGSFRCPDNTSCEDTQGNYICVCSTGYSGTLECVDVNECEASGYSLCGNNSRCVNTLGSYYCLCLPGYEETDGICSATSTTPALRSGTTQAPSCGMKTCPPNYCSNGGNCSLTGDCEPICKCPQPFKDKNCELAGNSFMPEPLNDIPRRTIRLFFSSKENLTDKIEDVNSSVALIMESLPMKAFQANSNITLNATEGNLISEFNYSGNITVITFLNEKLRTAVENAFKAEISRKSRTTVKLNLSRTEDVITLPVNKLKDYFTCDSIGYSGYELNIASFMCESLCTKYCQNGGVCSHTKTGPVCSCVPFSIYIPFGDRCQDLSMNLGAFFGILFGSLAFLFLLGLVIILTVYCCRRKSKPPGDAESLLKTDFLWKANPFRPFSKMKESFVWSTSSVSQPTLKSWQPRLDKVDPSIQCKIKRPSLKTGAGKSEE</sequence>
<dbReference type="InterPro" id="IPR026823">
    <property type="entry name" value="cEGF"/>
</dbReference>
<feature type="compositionally biased region" description="Low complexity" evidence="15">
    <location>
        <begin position="83"/>
        <end position="98"/>
    </location>
</feature>
<feature type="disulfide bond" evidence="14">
    <location>
        <begin position="2059"/>
        <end position="2068"/>
    </location>
</feature>
<dbReference type="InterPro" id="IPR056619">
    <property type="entry name" value="C8-3_MUC4"/>
</dbReference>
<feature type="domain" description="EGF-like" evidence="17">
    <location>
        <begin position="2151"/>
        <end position="2191"/>
    </location>
</feature>
<keyword evidence="6 16" id="KW-0812">Transmembrane</keyword>
<feature type="region of interest" description="Disordered" evidence="15">
    <location>
        <begin position="550"/>
        <end position="572"/>
    </location>
</feature>
<dbReference type="Proteomes" id="UP000515156">
    <property type="component" value="Chromosome 10"/>
</dbReference>
<feature type="domain" description="NIDO" evidence="19">
    <location>
        <begin position="1121"/>
        <end position="1291"/>
    </location>
</feature>
<keyword evidence="11 16" id="KW-0472">Membrane</keyword>
<feature type="region of interest" description="Disordered" evidence="15">
    <location>
        <begin position="611"/>
        <end position="675"/>
    </location>
</feature>
<dbReference type="InterPro" id="IPR013032">
    <property type="entry name" value="EGF-like_CS"/>
</dbReference>
<dbReference type="InterPro" id="IPR000742">
    <property type="entry name" value="EGF"/>
</dbReference>
<evidence type="ECO:0000256" key="3">
    <source>
        <dbReference type="ARBA" id="ARBA00022475"/>
    </source>
</evidence>
<dbReference type="GO" id="GO:0009986">
    <property type="term" value="C:cell surface"/>
    <property type="evidence" value="ECO:0007669"/>
    <property type="project" value="TreeGrafter"/>
</dbReference>
<feature type="compositionally biased region" description="Polar residues" evidence="15">
    <location>
        <begin position="461"/>
        <end position="493"/>
    </location>
</feature>
<dbReference type="RefSeq" id="XP_030071920.1">
    <property type="nucleotide sequence ID" value="XM_030216060.1"/>
</dbReference>
<dbReference type="InterPro" id="IPR009030">
    <property type="entry name" value="Growth_fac_rcpt_cys_sf"/>
</dbReference>
<feature type="domain" description="VWFD" evidence="20">
    <location>
        <begin position="1461"/>
        <end position="1661"/>
    </location>
</feature>
<dbReference type="FunFam" id="2.10.25.10:FF:000014">
    <property type="entry name" value="Latent-transforming growth factor beta-binding protein 3"/>
    <property type="match status" value="2"/>
</dbReference>
<feature type="compositionally biased region" description="Polar residues" evidence="15">
    <location>
        <begin position="194"/>
        <end position="228"/>
    </location>
</feature>
<evidence type="ECO:0000256" key="12">
    <source>
        <dbReference type="ARBA" id="ARBA00023157"/>
    </source>
</evidence>
<comment type="caution">
    <text evidence="14">Lacks conserved residue(s) required for the propagation of feature annotation.</text>
</comment>
<feature type="domain" description="EGF-like" evidence="17">
    <location>
        <begin position="927"/>
        <end position="963"/>
    </location>
</feature>
<feature type="domain" description="EGF-like" evidence="17">
    <location>
        <begin position="1950"/>
        <end position="1990"/>
    </location>
</feature>
<feature type="domain" description="EGF-like" evidence="17">
    <location>
        <begin position="2070"/>
        <end position="2110"/>
    </location>
</feature>
<dbReference type="FunFam" id="2.10.25.10:FF:000139">
    <property type="entry name" value="Fibulin-1"/>
    <property type="match status" value="1"/>
</dbReference>
<feature type="domain" description="EGF-like" evidence="17">
    <location>
        <begin position="2273"/>
        <end position="2314"/>
    </location>
</feature>
<dbReference type="SMART" id="SM00723">
    <property type="entry name" value="AMOP"/>
    <property type="match status" value="1"/>
</dbReference>
<evidence type="ECO:0000313" key="22">
    <source>
        <dbReference type="RefSeq" id="XP_030071920.1"/>
    </source>
</evidence>
<feature type="domain" description="EGF-like" evidence="17">
    <location>
        <begin position="2031"/>
        <end position="2069"/>
    </location>
</feature>
<keyword evidence="10 16" id="KW-1133">Transmembrane helix</keyword>
<dbReference type="OrthoDB" id="4405280at2759"/>
<evidence type="ECO:0000256" key="1">
    <source>
        <dbReference type="ARBA" id="ARBA00004251"/>
    </source>
</evidence>
<feature type="domain" description="EGF-like" evidence="17">
    <location>
        <begin position="773"/>
        <end position="813"/>
    </location>
</feature>
<dbReference type="PROSITE" id="PS00022">
    <property type="entry name" value="EGF_1"/>
    <property type="match status" value="6"/>
</dbReference>
<dbReference type="GO" id="GO:0043235">
    <property type="term" value="C:receptor complex"/>
    <property type="evidence" value="ECO:0007669"/>
    <property type="project" value="TreeGrafter"/>
</dbReference>
<feature type="compositionally biased region" description="Low complexity" evidence="15">
    <location>
        <begin position="175"/>
        <end position="187"/>
    </location>
</feature>
<evidence type="ECO:0000256" key="5">
    <source>
        <dbReference type="ARBA" id="ARBA00022536"/>
    </source>
</evidence>
<dbReference type="InParanoid" id="A0A6P7Z925"/>
<dbReference type="SMART" id="SM00539">
    <property type="entry name" value="NIDO"/>
    <property type="match status" value="1"/>
</dbReference>
<evidence type="ECO:0000256" key="11">
    <source>
        <dbReference type="ARBA" id="ARBA00023136"/>
    </source>
</evidence>